<evidence type="ECO:0000313" key="2">
    <source>
        <dbReference type="Proteomes" id="UP000239089"/>
    </source>
</evidence>
<dbReference type="EMBL" id="NHSJ01000133">
    <property type="protein sequence ID" value="PPQ26630.1"/>
    <property type="molecule type" value="Genomic_DNA"/>
</dbReference>
<protein>
    <recommendedName>
        <fullName evidence="3">PepSY domain-containing protein</fullName>
    </recommendedName>
</protein>
<keyword evidence="2" id="KW-1185">Reference proteome</keyword>
<organism evidence="1 2">
    <name type="scientific">Rhodoblastus sphagnicola</name>
    <dbReference type="NCBI Taxonomy" id="333368"/>
    <lineage>
        <taxon>Bacteria</taxon>
        <taxon>Pseudomonadati</taxon>
        <taxon>Pseudomonadota</taxon>
        <taxon>Alphaproteobacteria</taxon>
        <taxon>Hyphomicrobiales</taxon>
        <taxon>Rhodoblastaceae</taxon>
        <taxon>Rhodoblastus</taxon>
    </lineage>
</organism>
<dbReference type="Proteomes" id="UP000239089">
    <property type="component" value="Unassembled WGS sequence"/>
</dbReference>
<dbReference type="RefSeq" id="WP_104510393.1">
    <property type="nucleotide sequence ID" value="NZ_JACIGC010000001.1"/>
</dbReference>
<sequence length="100" mass="10851">MTGSHWNLVAAVAVALCVATPGRAESVSPETARDLVRNGDILALHDVLSRIRPAIEGEIIAVALETDGRRFLYRIKALGRDGRYRDYRADAKDGAAVHDP</sequence>
<comment type="caution">
    <text evidence="1">The sequence shown here is derived from an EMBL/GenBank/DDBJ whole genome shotgun (WGS) entry which is preliminary data.</text>
</comment>
<gene>
    <name evidence="1" type="ORF">CCR94_21950</name>
</gene>
<name>A0A2S6MW87_9HYPH</name>
<accession>A0A2S6MW87</accession>
<dbReference type="OrthoDB" id="7933681at2"/>
<dbReference type="AlphaFoldDB" id="A0A2S6MW87"/>
<evidence type="ECO:0000313" key="1">
    <source>
        <dbReference type="EMBL" id="PPQ26630.1"/>
    </source>
</evidence>
<reference evidence="1 2" key="1">
    <citation type="journal article" date="2018" name="Arch. Microbiol.">
        <title>New insights into the metabolic potential of the phototrophic purple bacterium Rhodopila globiformis DSM 161(T) from its draft genome sequence and evidence for a vanadium-dependent nitrogenase.</title>
        <authorList>
            <person name="Imhoff J.F."/>
            <person name="Rahn T."/>
            <person name="Kunzel S."/>
            <person name="Neulinger S.C."/>
        </authorList>
    </citation>
    <scope>NUCLEOTIDE SEQUENCE [LARGE SCALE GENOMIC DNA]</scope>
    <source>
        <strain evidence="1 2">DSM 16996</strain>
    </source>
</reference>
<proteinExistence type="predicted"/>
<evidence type="ECO:0008006" key="3">
    <source>
        <dbReference type="Google" id="ProtNLM"/>
    </source>
</evidence>